<evidence type="ECO:0000313" key="2">
    <source>
        <dbReference type="EMBL" id="MDS9991341.1"/>
    </source>
</evidence>
<feature type="signal peptide" evidence="1">
    <location>
        <begin position="1"/>
        <end position="46"/>
    </location>
</feature>
<feature type="chain" id="PRO_5047258278" description="Secreted protein" evidence="1">
    <location>
        <begin position="47"/>
        <end position="148"/>
    </location>
</feature>
<keyword evidence="3" id="KW-1185">Reference proteome</keyword>
<organism evidence="2 3">
    <name type="scientific">Xanthomonas hawaiiensis</name>
    <dbReference type="NCBI Taxonomy" id="3003247"/>
    <lineage>
        <taxon>Bacteria</taxon>
        <taxon>Pseudomonadati</taxon>
        <taxon>Pseudomonadota</taxon>
        <taxon>Gammaproteobacteria</taxon>
        <taxon>Lysobacterales</taxon>
        <taxon>Lysobacteraceae</taxon>
        <taxon>Xanthomonas</taxon>
    </lineage>
</organism>
<accession>A0ABU2HZM1</accession>
<keyword evidence="1" id="KW-0732">Signal</keyword>
<proteinExistence type="predicted"/>
<gene>
    <name evidence="2" type="ORF">PNQ69_01020</name>
</gene>
<comment type="caution">
    <text evidence="2">The sequence shown here is derived from an EMBL/GenBank/DDBJ whole genome shotgun (WGS) entry which is preliminary data.</text>
</comment>
<reference evidence="2 3" key="1">
    <citation type="submission" date="2023-01" db="EMBL/GenBank/DDBJ databases">
        <title>Xanthomonas hawaiianensis sp. nov. isolated from Araceae family in Hawaii.</title>
        <authorList>
            <person name="Chunag S.-C."/>
            <person name="Dobhal S."/>
            <person name="Alvarez A."/>
            <person name="Arif M."/>
        </authorList>
    </citation>
    <scope>NUCLEOTIDE SEQUENCE [LARGE SCALE GENOMIC DNA]</scope>
    <source>
        <strain evidence="2 3">A2111</strain>
    </source>
</reference>
<dbReference type="EMBL" id="JAQMHB010000001">
    <property type="protein sequence ID" value="MDS9991341.1"/>
    <property type="molecule type" value="Genomic_DNA"/>
</dbReference>
<evidence type="ECO:0008006" key="4">
    <source>
        <dbReference type="Google" id="ProtNLM"/>
    </source>
</evidence>
<dbReference type="RefSeq" id="WP_244663560.1">
    <property type="nucleotide sequence ID" value="NZ_JAGHXG010000005.1"/>
</dbReference>
<name>A0ABU2HZM1_9XANT</name>
<protein>
    <recommendedName>
        <fullName evidence="4">Secreted protein</fullName>
    </recommendedName>
</protein>
<sequence length="148" mass="16406">MPTEFVRVRRANHVARAGRTERAPRRASLGLLLTLPALALAAPVTAATAAAAKPACTIPDAVDPEHYDGFCAMPAPIRAFVARQDTCTHFAGEEPYDAARRRELEQAMAKYCDGNEQTWATLRAQYRQDPPRDTWLRRYGEDVGLELP</sequence>
<dbReference type="Proteomes" id="UP001260534">
    <property type="component" value="Unassembled WGS sequence"/>
</dbReference>
<evidence type="ECO:0000256" key="1">
    <source>
        <dbReference type="SAM" id="SignalP"/>
    </source>
</evidence>
<evidence type="ECO:0000313" key="3">
    <source>
        <dbReference type="Proteomes" id="UP001260534"/>
    </source>
</evidence>